<keyword evidence="1" id="KW-0378">Hydrolase</keyword>
<dbReference type="AlphaFoldDB" id="A0AAN7T1C8"/>
<dbReference type="PANTHER" id="PTHR43316:SF4">
    <property type="entry name" value="ACID DEHALOGENASE, PUTATIVE (AFU_ORTHOLOGUE AFUA_8G05870)-RELATED"/>
    <property type="match status" value="1"/>
</dbReference>
<dbReference type="InterPro" id="IPR041492">
    <property type="entry name" value="HAD_2"/>
</dbReference>
<evidence type="ECO:0000313" key="3">
    <source>
        <dbReference type="Proteomes" id="UP001309876"/>
    </source>
</evidence>
<name>A0AAN7T1C8_9EURO</name>
<dbReference type="InterPro" id="IPR006439">
    <property type="entry name" value="HAD-SF_hydro_IA"/>
</dbReference>
<dbReference type="Gene3D" id="1.10.150.240">
    <property type="entry name" value="Putative phosphatase, domain 2"/>
    <property type="match status" value="1"/>
</dbReference>
<comment type="caution">
    <text evidence="2">The sequence shown here is derived from an EMBL/GenBank/DDBJ whole genome shotgun (WGS) entry which is preliminary data.</text>
</comment>
<organism evidence="2 3">
    <name type="scientific">Lithohypha guttulata</name>
    <dbReference type="NCBI Taxonomy" id="1690604"/>
    <lineage>
        <taxon>Eukaryota</taxon>
        <taxon>Fungi</taxon>
        <taxon>Dikarya</taxon>
        <taxon>Ascomycota</taxon>
        <taxon>Pezizomycotina</taxon>
        <taxon>Eurotiomycetes</taxon>
        <taxon>Chaetothyriomycetidae</taxon>
        <taxon>Chaetothyriales</taxon>
        <taxon>Trichomeriaceae</taxon>
        <taxon>Lithohypha</taxon>
    </lineage>
</organism>
<accession>A0AAN7T1C8</accession>
<dbReference type="InterPro" id="IPR036412">
    <property type="entry name" value="HAD-like_sf"/>
</dbReference>
<evidence type="ECO:0000313" key="2">
    <source>
        <dbReference type="EMBL" id="KAK5087116.1"/>
    </source>
</evidence>
<keyword evidence="3" id="KW-1185">Reference proteome</keyword>
<dbReference type="InterPro" id="IPR023214">
    <property type="entry name" value="HAD_sf"/>
</dbReference>
<gene>
    <name evidence="2" type="ORF">LTR05_004287</name>
</gene>
<dbReference type="Proteomes" id="UP001309876">
    <property type="component" value="Unassembled WGS sequence"/>
</dbReference>
<dbReference type="Gene3D" id="3.40.50.1000">
    <property type="entry name" value="HAD superfamily/HAD-like"/>
    <property type="match status" value="1"/>
</dbReference>
<dbReference type="Pfam" id="PF13419">
    <property type="entry name" value="HAD_2"/>
    <property type="match status" value="1"/>
</dbReference>
<dbReference type="GO" id="GO:0016791">
    <property type="term" value="F:phosphatase activity"/>
    <property type="evidence" value="ECO:0007669"/>
    <property type="project" value="UniProtKB-ARBA"/>
</dbReference>
<dbReference type="PRINTS" id="PR00413">
    <property type="entry name" value="HADHALOGNASE"/>
</dbReference>
<evidence type="ECO:0008006" key="4">
    <source>
        <dbReference type="Google" id="ProtNLM"/>
    </source>
</evidence>
<evidence type="ECO:0000256" key="1">
    <source>
        <dbReference type="ARBA" id="ARBA00022801"/>
    </source>
</evidence>
<dbReference type="EMBL" id="JAVRRJ010000003">
    <property type="protein sequence ID" value="KAK5087116.1"/>
    <property type="molecule type" value="Genomic_DNA"/>
</dbReference>
<dbReference type="InterPro" id="IPR051540">
    <property type="entry name" value="S-2-haloacid_dehalogenase"/>
</dbReference>
<protein>
    <recommendedName>
        <fullName evidence="4">HAD-like protein</fullName>
    </recommendedName>
</protein>
<proteinExistence type="predicted"/>
<reference evidence="2 3" key="1">
    <citation type="submission" date="2023-08" db="EMBL/GenBank/DDBJ databases">
        <title>Black Yeasts Isolated from many extreme environments.</title>
        <authorList>
            <person name="Coleine C."/>
            <person name="Stajich J.E."/>
            <person name="Selbmann L."/>
        </authorList>
    </citation>
    <scope>NUCLEOTIDE SEQUENCE [LARGE SCALE GENOMIC DNA]</scope>
    <source>
        <strain evidence="2 3">CCFEE 5910</strain>
    </source>
</reference>
<sequence length="241" mass="27368">MPKSASFDVLGTCFHFQPLIDIIHEIISRNTSPKTTIDATTLFHSWFYAAQRDFTYVSICGSYTPIAQILKQTFRRACAIVDFPDPNKHITDKDLENIMTEIKRLPPRPGLKEIFDGLRDDGWDVYAVTNGGKESSLKYFELGGVQLDGDHLLSCDDIKVAKPDMKVYENAGSWLEGRGCEKSQRWFVAAHSWDLIAARKAGFRTAWVAHEERDPVREVFGDFDVVAKDLRECLEMMKKAA</sequence>
<dbReference type="PANTHER" id="PTHR43316">
    <property type="entry name" value="HYDROLASE, HALOACID DELAHOGENASE-RELATED"/>
    <property type="match status" value="1"/>
</dbReference>
<dbReference type="SUPFAM" id="SSF56784">
    <property type="entry name" value="HAD-like"/>
    <property type="match status" value="1"/>
</dbReference>
<dbReference type="InterPro" id="IPR023198">
    <property type="entry name" value="PGP-like_dom2"/>
</dbReference>